<dbReference type="SUPFAM" id="SSF56112">
    <property type="entry name" value="Protein kinase-like (PK-like)"/>
    <property type="match status" value="1"/>
</dbReference>
<evidence type="ECO:0000256" key="6">
    <source>
        <dbReference type="SAM" id="Phobius"/>
    </source>
</evidence>
<keyword evidence="1" id="KW-0808">Transferase</keyword>
<dbReference type="InterPro" id="IPR000719">
    <property type="entry name" value="Prot_kinase_dom"/>
</dbReference>
<dbReference type="SUPFAM" id="SSF81606">
    <property type="entry name" value="PP2C-like"/>
    <property type="match status" value="1"/>
</dbReference>
<dbReference type="GO" id="GO:0004674">
    <property type="term" value="F:protein serine/threonine kinase activity"/>
    <property type="evidence" value="ECO:0007669"/>
    <property type="project" value="TreeGrafter"/>
</dbReference>
<dbReference type="Gene3D" id="1.10.510.10">
    <property type="entry name" value="Transferase(Phosphotransferase) domain 1"/>
    <property type="match status" value="1"/>
</dbReference>
<dbReference type="SMART" id="SM00332">
    <property type="entry name" value="PP2Cc"/>
    <property type="match status" value="1"/>
</dbReference>
<keyword evidence="6" id="KW-0812">Transmembrane</keyword>
<evidence type="ECO:0000256" key="4">
    <source>
        <dbReference type="ARBA" id="ARBA00022840"/>
    </source>
</evidence>
<name>A0A0U4WR13_9PSED</name>
<dbReference type="EMBL" id="CP013987">
    <property type="protein sequence ID" value="ALZ85171.1"/>
    <property type="molecule type" value="Genomic_DNA"/>
</dbReference>
<dbReference type="SMART" id="SM00220">
    <property type="entry name" value="S_TKc"/>
    <property type="match status" value="1"/>
</dbReference>
<keyword evidence="2" id="KW-0547">Nucleotide-binding</keyword>
<proteinExistence type="predicted"/>
<dbReference type="PANTHER" id="PTHR43289:SF34">
    <property type="entry name" value="SERINE_THREONINE-PROTEIN KINASE YBDM-RELATED"/>
    <property type="match status" value="1"/>
</dbReference>
<feature type="transmembrane region" description="Helical" evidence="6">
    <location>
        <begin position="534"/>
        <end position="554"/>
    </location>
</feature>
<dbReference type="Pfam" id="PF13672">
    <property type="entry name" value="PP2C_2"/>
    <property type="match status" value="1"/>
</dbReference>
<evidence type="ECO:0000256" key="5">
    <source>
        <dbReference type="SAM" id="MobiDB-lite"/>
    </source>
</evidence>
<feature type="domain" description="Protein kinase" evidence="7">
    <location>
        <begin position="262"/>
        <end position="520"/>
    </location>
</feature>
<dbReference type="InterPro" id="IPR011009">
    <property type="entry name" value="Kinase-like_dom_sf"/>
</dbReference>
<dbReference type="CDD" id="cd14014">
    <property type="entry name" value="STKc_PknB_like"/>
    <property type="match status" value="1"/>
</dbReference>
<keyword evidence="3 9" id="KW-0418">Kinase</keyword>
<dbReference type="PROSITE" id="PS50011">
    <property type="entry name" value="PROTEIN_KINASE_DOM"/>
    <property type="match status" value="1"/>
</dbReference>
<evidence type="ECO:0000256" key="3">
    <source>
        <dbReference type="ARBA" id="ARBA00022777"/>
    </source>
</evidence>
<evidence type="ECO:0000313" key="9">
    <source>
        <dbReference type="EMBL" id="ALZ85171.1"/>
    </source>
</evidence>
<dbReference type="Gene3D" id="3.60.40.10">
    <property type="entry name" value="PPM-type phosphatase domain"/>
    <property type="match status" value="1"/>
</dbReference>
<keyword evidence="6" id="KW-1133">Transmembrane helix</keyword>
<gene>
    <name evidence="9" type="ORF">APT59_13570</name>
</gene>
<organism evidence="9 10">
    <name type="scientific">Pseudomonas oryzihabitans</name>
    <dbReference type="NCBI Taxonomy" id="47885"/>
    <lineage>
        <taxon>Bacteria</taxon>
        <taxon>Pseudomonadati</taxon>
        <taxon>Pseudomonadota</taxon>
        <taxon>Gammaproteobacteria</taxon>
        <taxon>Pseudomonadales</taxon>
        <taxon>Pseudomonadaceae</taxon>
        <taxon>Pseudomonas</taxon>
    </lineage>
</organism>
<sequence length="556" mass="61544">MPLELAFAEATATGPRKENQDALRSVQPSAALAATKGHLFALADGVSGCPDGGLAARATLQALAQDYYSTPETWPVAQALERLLLAQNRWLQAAGSGQPLLTTLTALVIRGRRYTLAHVGDCRAYRWHQGRLGCLTVDHVWQQAGMQHVLTRALGLESHLVVDFREGELETGETLLLVSDGVWAALGEDSMRRILVDGVTDLDATAQALVAGALHAGGQDNASALLVRVDRLPDISLADTLANADTWPPLPALKPGQAFEGWTVVERLAESRQSLLYRVHDERGRPWLLKTLPAALQFDTLAGHALLMEEWFLRRVAGRAFVEVHPLPRRAHLYFVQREYPGRTLAQQLTSEGPLALADWLDVASRLLRALGQLHRRNILHRDIKPDNLHRGLDGELRLLDFGLAYCPQLSEDLQDSPGTPSYRAPESFEGAEPSPAQDLYAAGVTLYQLLTGGYPYGEVEPFQRPRFGAPASVLRRRPDAPAWLEDWLQRAVAVDPDERFETAEEALLLLEQGERQPLARPLPLLQRDPLRTWQIVAACSLTLNLLLILLWLYRH</sequence>
<dbReference type="InterPro" id="IPR036457">
    <property type="entry name" value="PPM-type-like_dom_sf"/>
</dbReference>
<protein>
    <submittedName>
        <fullName evidence="9">Protein kinase</fullName>
    </submittedName>
</protein>
<feature type="domain" description="PPM-type phosphatase" evidence="8">
    <location>
        <begin position="6"/>
        <end position="229"/>
    </location>
</feature>
<dbReference type="KEGG" id="por:APT59_13570"/>
<evidence type="ECO:0000259" key="7">
    <source>
        <dbReference type="PROSITE" id="PS50011"/>
    </source>
</evidence>
<dbReference type="GO" id="GO:0005524">
    <property type="term" value="F:ATP binding"/>
    <property type="evidence" value="ECO:0007669"/>
    <property type="project" value="UniProtKB-KW"/>
</dbReference>
<dbReference type="OrthoDB" id="9801841at2"/>
<dbReference type="Pfam" id="PF00069">
    <property type="entry name" value="Pkinase"/>
    <property type="match status" value="1"/>
</dbReference>
<dbReference type="PANTHER" id="PTHR43289">
    <property type="entry name" value="MITOGEN-ACTIVATED PROTEIN KINASE KINASE KINASE 20-RELATED"/>
    <property type="match status" value="1"/>
</dbReference>
<evidence type="ECO:0000256" key="1">
    <source>
        <dbReference type="ARBA" id="ARBA00022679"/>
    </source>
</evidence>
<dbReference type="Proteomes" id="UP000064137">
    <property type="component" value="Chromosome"/>
</dbReference>
<feature type="region of interest" description="Disordered" evidence="5">
    <location>
        <begin position="412"/>
        <end position="435"/>
    </location>
</feature>
<dbReference type="AlphaFoldDB" id="A0A0U4WR13"/>
<dbReference type="CDD" id="cd00143">
    <property type="entry name" value="PP2Cc"/>
    <property type="match status" value="1"/>
</dbReference>
<evidence type="ECO:0000259" key="8">
    <source>
        <dbReference type="PROSITE" id="PS51746"/>
    </source>
</evidence>
<reference evidence="9 10" key="1">
    <citation type="submission" date="2016-01" db="EMBL/GenBank/DDBJ databases">
        <title>Annotation of Pseudomonas oryzihabitans USDA-ARS-USMARC-56511.</title>
        <authorList>
            <person name="Harhay G.P."/>
            <person name="Harhay D.M."/>
            <person name="Smith T.P.L."/>
            <person name="Bono J.L."/>
            <person name="Heaton M.P."/>
            <person name="Clawson M.L."/>
            <person name="Chitko-Mckown C.G."/>
            <person name="Capik S.F."/>
            <person name="DeDonder K.D."/>
            <person name="Apley M.D."/>
            <person name="Lubbers B.V."/>
            <person name="White B.J."/>
            <person name="Larson R.L."/>
        </authorList>
    </citation>
    <scope>NUCLEOTIDE SEQUENCE [LARGE SCALE GENOMIC DNA]</scope>
    <source>
        <strain evidence="9 10">USDA-ARS-USMARC-56511</strain>
    </source>
</reference>
<keyword evidence="4" id="KW-0067">ATP-binding</keyword>
<dbReference type="RefSeq" id="WP_059315337.1">
    <property type="nucleotide sequence ID" value="NZ_CP013987.1"/>
</dbReference>
<evidence type="ECO:0000256" key="2">
    <source>
        <dbReference type="ARBA" id="ARBA00022741"/>
    </source>
</evidence>
<dbReference type="InterPro" id="IPR001932">
    <property type="entry name" value="PPM-type_phosphatase-like_dom"/>
</dbReference>
<keyword evidence="6" id="KW-0472">Membrane</keyword>
<dbReference type="PROSITE" id="PS51746">
    <property type="entry name" value="PPM_2"/>
    <property type="match status" value="1"/>
</dbReference>
<dbReference type="SMART" id="SM00331">
    <property type="entry name" value="PP2C_SIG"/>
    <property type="match status" value="1"/>
</dbReference>
<evidence type="ECO:0000313" key="10">
    <source>
        <dbReference type="Proteomes" id="UP000064137"/>
    </source>
</evidence>
<accession>A0A0U4WR13</accession>